<dbReference type="Proteomes" id="UP001222770">
    <property type="component" value="Unassembled WGS sequence"/>
</dbReference>
<gene>
    <name evidence="1" type="ORF">POM99_14395</name>
</gene>
<dbReference type="RefSeq" id="WP_277279027.1">
    <property type="nucleotide sequence ID" value="NZ_JAROCY010000013.1"/>
</dbReference>
<protein>
    <recommendedName>
        <fullName evidence="3">Secreted protein</fullName>
    </recommendedName>
</protein>
<dbReference type="EMBL" id="JAROCY010000013">
    <property type="protein sequence ID" value="MDF8334396.1"/>
    <property type="molecule type" value="Genomic_DNA"/>
</dbReference>
<sequence>MMRTTLEIVVALATGLLATGALIGGGILAAGAVSAGGCWWLWRWLRGRR</sequence>
<proteinExistence type="predicted"/>
<comment type="caution">
    <text evidence="1">The sequence shown here is derived from an EMBL/GenBank/DDBJ whole genome shotgun (WGS) entry which is preliminary data.</text>
</comment>
<evidence type="ECO:0000313" key="2">
    <source>
        <dbReference type="Proteomes" id="UP001222770"/>
    </source>
</evidence>
<accession>A0ABT6CKT2</accession>
<evidence type="ECO:0008006" key="3">
    <source>
        <dbReference type="Google" id="ProtNLM"/>
    </source>
</evidence>
<evidence type="ECO:0000313" key="1">
    <source>
        <dbReference type="EMBL" id="MDF8334396.1"/>
    </source>
</evidence>
<keyword evidence="2" id="KW-1185">Reference proteome</keyword>
<organism evidence="1 2">
    <name type="scientific">Novosphingobium cyanobacteriorum</name>
    <dbReference type="NCBI Taxonomy" id="3024215"/>
    <lineage>
        <taxon>Bacteria</taxon>
        <taxon>Pseudomonadati</taxon>
        <taxon>Pseudomonadota</taxon>
        <taxon>Alphaproteobacteria</taxon>
        <taxon>Sphingomonadales</taxon>
        <taxon>Sphingomonadaceae</taxon>
        <taxon>Novosphingobium</taxon>
    </lineage>
</organism>
<reference evidence="1 2" key="1">
    <citation type="submission" date="2023-03" db="EMBL/GenBank/DDBJ databases">
        <title>Novosphingobium cyanobacteriorum sp. nov., isolated from a eutrophic reservoir during the Microcystis bloom period.</title>
        <authorList>
            <person name="Kang M."/>
            <person name="Le V."/>
            <person name="Ko S.-R."/>
            <person name="Lee S.-A."/>
            <person name="Ahn C.-Y."/>
        </authorList>
    </citation>
    <scope>NUCLEOTIDE SEQUENCE [LARGE SCALE GENOMIC DNA]</scope>
    <source>
        <strain evidence="1 2">HBC54</strain>
    </source>
</reference>
<name>A0ABT6CKT2_9SPHN</name>